<protein>
    <submittedName>
        <fullName evidence="1">Uncharacterized protein</fullName>
    </submittedName>
</protein>
<evidence type="ECO:0000313" key="2">
    <source>
        <dbReference type="Proteomes" id="UP001597557"/>
    </source>
</evidence>
<sequence>MKPHLTFITLLCFLSLTAFEQKQCDFLGPLHFKNGKATVIFKAIYIGYTEANTPDIIEQLHEKKIINGRKYANVDTKSEGGIGGTDIDFSVDNCPVSYYATVAKNIDLNKLRWMQTIYMKCTVYQGVKNDRGQPYFTVEDISYSSRDLPNIDAIGPFMYIKNPPDDENRRWFSNAEPNDCLIAVSPKKALIETSDKKYHNFKFLKHTEIKGGYVDLYKNGNESLELNINHIIDDGTTIAKSTGKATVTVNHKSTTFSVNGMGDDNHHHQTK</sequence>
<name>A0ABW5YH68_9SPHI</name>
<dbReference type="EMBL" id="JBHUPD010000004">
    <property type="protein sequence ID" value="MFD2874643.1"/>
    <property type="molecule type" value="Genomic_DNA"/>
</dbReference>
<dbReference type="Proteomes" id="UP001597557">
    <property type="component" value="Unassembled WGS sequence"/>
</dbReference>
<dbReference type="RefSeq" id="WP_377189712.1">
    <property type="nucleotide sequence ID" value="NZ_JBHUPD010000004.1"/>
</dbReference>
<reference evidence="2" key="1">
    <citation type="journal article" date="2019" name="Int. J. Syst. Evol. Microbiol.">
        <title>The Global Catalogue of Microorganisms (GCM) 10K type strain sequencing project: providing services to taxonomists for standard genome sequencing and annotation.</title>
        <authorList>
            <consortium name="The Broad Institute Genomics Platform"/>
            <consortium name="The Broad Institute Genome Sequencing Center for Infectious Disease"/>
            <person name="Wu L."/>
            <person name="Ma J."/>
        </authorList>
    </citation>
    <scope>NUCLEOTIDE SEQUENCE [LARGE SCALE GENOMIC DNA]</scope>
    <source>
        <strain evidence="2">KCTC 22437</strain>
    </source>
</reference>
<keyword evidence="2" id="KW-1185">Reference proteome</keyword>
<accession>A0ABW5YH68</accession>
<gene>
    <name evidence="1" type="ORF">ACFS5N_19315</name>
</gene>
<evidence type="ECO:0000313" key="1">
    <source>
        <dbReference type="EMBL" id="MFD2874643.1"/>
    </source>
</evidence>
<proteinExistence type="predicted"/>
<comment type="caution">
    <text evidence="1">The sequence shown here is derived from an EMBL/GenBank/DDBJ whole genome shotgun (WGS) entry which is preliminary data.</text>
</comment>
<organism evidence="1 2">
    <name type="scientific">Mucilaginibacter ximonensis</name>
    <dbReference type="NCBI Taxonomy" id="538021"/>
    <lineage>
        <taxon>Bacteria</taxon>
        <taxon>Pseudomonadati</taxon>
        <taxon>Bacteroidota</taxon>
        <taxon>Sphingobacteriia</taxon>
        <taxon>Sphingobacteriales</taxon>
        <taxon>Sphingobacteriaceae</taxon>
        <taxon>Mucilaginibacter</taxon>
    </lineage>
</organism>